<reference evidence="3" key="1">
    <citation type="journal article" date="2013" name="Science">
        <title>The Amborella genome and the evolution of flowering plants.</title>
        <authorList>
            <consortium name="Amborella Genome Project"/>
        </authorList>
    </citation>
    <scope>NUCLEOTIDE SEQUENCE [LARGE SCALE GENOMIC DNA]</scope>
</reference>
<proteinExistence type="predicted"/>
<dbReference type="HOGENOM" id="CLU_2779209_0_0_1"/>
<name>W1NLR5_AMBTC</name>
<protein>
    <submittedName>
        <fullName evidence="2">Uncharacterized protein</fullName>
    </submittedName>
</protein>
<organism evidence="2 3">
    <name type="scientific">Amborella trichopoda</name>
    <dbReference type="NCBI Taxonomy" id="13333"/>
    <lineage>
        <taxon>Eukaryota</taxon>
        <taxon>Viridiplantae</taxon>
        <taxon>Streptophyta</taxon>
        <taxon>Embryophyta</taxon>
        <taxon>Tracheophyta</taxon>
        <taxon>Spermatophyta</taxon>
        <taxon>Magnoliopsida</taxon>
        <taxon>Amborellales</taxon>
        <taxon>Amborellaceae</taxon>
        <taxon>Amborella</taxon>
    </lineage>
</organism>
<evidence type="ECO:0000313" key="2">
    <source>
        <dbReference type="EMBL" id="ERM96160.1"/>
    </source>
</evidence>
<feature type="region of interest" description="Disordered" evidence="1">
    <location>
        <begin position="36"/>
        <end position="69"/>
    </location>
</feature>
<evidence type="ECO:0000256" key="1">
    <source>
        <dbReference type="SAM" id="MobiDB-lite"/>
    </source>
</evidence>
<feature type="compositionally biased region" description="Basic and acidic residues" evidence="1">
    <location>
        <begin position="51"/>
        <end position="63"/>
    </location>
</feature>
<gene>
    <name evidence="2" type="ORF">AMTR_s00001p00060380</name>
</gene>
<accession>W1NLR5</accession>
<dbReference type="Gramene" id="ERM96160">
    <property type="protein sequence ID" value="ERM96160"/>
    <property type="gene ID" value="AMTR_s00001p00060380"/>
</dbReference>
<sequence>MELVALLMQDRSPWRYAMNKKRSLVIDAIQGGLFGEQGDEEADKTFSGLDFRSHSSDGPDAQRPRQRRK</sequence>
<evidence type="ECO:0000313" key="3">
    <source>
        <dbReference type="Proteomes" id="UP000017836"/>
    </source>
</evidence>
<dbReference type="EMBL" id="KI397142">
    <property type="protein sequence ID" value="ERM96160.1"/>
    <property type="molecule type" value="Genomic_DNA"/>
</dbReference>
<dbReference type="Proteomes" id="UP000017836">
    <property type="component" value="Unassembled WGS sequence"/>
</dbReference>
<keyword evidence="3" id="KW-1185">Reference proteome</keyword>
<dbReference type="AlphaFoldDB" id="W1NLR5"/>